<dbReference type="NCBIfam" id="TIGR02533">
    <property type="entry name" value="type_II_gspE"/>
    <property type="match status" value="1"/>
</dbReference>
<dbReference type="FunFam" id="3.40.50.300:FF:000398">
    <property type="entry name" value="Type IV pilus assembly ATPase PilB"/>
    <property type="match status" value="1"/>
</dbReference>
<dbReference type="SUPFAM" id="SSF52540">
    <property type="entry name" value="P-loop containing nucleoside triphosphate hydrolases"/>
    <property type="match status" value="1"/>
</dbReference>
<evidence type="ECO:0000256" key="4">
    <source>
        <dbReference type="ARBA" id="ARBA00022840"/>
    </source>
</evidence>
<dbReference type="Proteomes" id="UP001139353">
    <property type="component" value="Unassembled WGS sequence"/>
</dbReference>
<evidence type="ECO:0000256" key="8">
    <source>
        <dbReference type="RuleBase" id="RU366070"/>
    </source>
</evidence>
<evidence type="ECO:0000256" key="3">
    <source>
        <dbReference type="ARBA" id="ARBA00022741"/>
    </source>
</evidence>
<evidence type="ECO:0000313" key="11">
    <source>
        <dbReference type="Proteomes" id="UP001139353"/>
    </source>
</evidence>
<keyword evidence="2 8" id="KW-0813">Transport</keyword>
<dbReference type="CDD" id="cd01129">
    <property type="entry name" value="PulE-GspE-like"/>
    <property type="match status" value="1"/>
</dbReference>
<dbReference type="SUPFAM" id="SSF160246">
    <property type="entry name" value="EspE N-terminal domain-like"/>
    <property type="match status" value="1"/>
</dbReference>
<dbReference type="GO" id="GO:0005886">
    <property type="term" value="C:plasma membrane"/>
    <property type="evidence" value="ECO:0007669"/>
    <property type="project" value="UniProtKB-SubCell"/>
</dbReference>
<evidence type="ECO:0000259" key="9">
    <source>
        <dbReference type="PROSITE" id="PS00662"/>
    </source>
</evidence>
<dbReference type="Pfam" id="PF22341">
    <property type="entry name" value="GSPE_N1E"/>
    <property type="match status" value="1"/>
</dbReference>
<dbReference type="InterPro" id="IPR027417">
    <property type="entry name" value="P-loop_NTPase"/>
</dbReference>
<evidence type="ECO:0000256" key="6">
    <source>
        <dbReference type="ARBA" id="ARBA00022967"/>
    </source>
</evidence>
<name>A0A9X1YFA1_9BURK</name>
<evidence type="ECO:0000256" key="2">
    <source>
        <dbReference type="ARBA" id="ARBA00022448"/>
    </source>
</evidence>
<accession>A0A9X1YFA1</accession>
<dbReference type="GO" id="GO:0008564">
    <property type="term" value="F:protein-exporting ATPase activity"/>
    <property type="evidence" value="ECO:0007669"/>
    <property type="project" value="UniProtKB-EC"/>
</dbReference>
<proteinExistence type="inferred from homology"/>
<dbReference type="InterPro" id="IPR037257">
    <property type="entry name" value="T2SS_E_N_sf"/>
</dbReference>
<dbReference type="Gene3D" id="3.30.300.160">
    <property type="entry name" value="Type II secretion system, protein E, N-terminal domain"/>
    <property type="match status" value="1"/>
</dbReference>
<protein>
    <recommendedName>
        <fullName evidence="8">Type II secretion system protein E</fullName>
        <shortName evidence="8">T2SS protein E</shortName>
    </recommendedName>
    <alternativeName>
        <fullName evidence="8">Type II traffic warden ATPase</fullName>
    </alternativeName>
</protein>
<sequence>MGARHPLPYAWAKTYSVLIEDDGRERVLHVSDGTSRTALAEVLRLHSVDRIERETPAALQTRIAQAYSGGQGSAASVVGEVESAVDLSRMMQELPAVEDLLEASNDAPIIRMLNALLTQAAKDGASDIHIEPYERSSSVRFRVDGTLREVVQPNKALHAALISRLKIMAELDISEKRLPQDGRISLRIGGRAIDVRVSTLPSAHGERAVLRLLDKGEQKFSLESLGMDGDVLQQFHRLVQQPHGIVLVTGPTGSGKTTTLYASLTRLDTRTSNVLTVEDPVEYELPGIGQTQVNPKIDLTFAKALRAILRQDPDVVMIGEIRDFETAQIAIQASLTGHLVLATVHTNDAPSTINRLIDMGVEPFLLSSSLLGVLAQRLVRKLCEYCKREDDQHRWHPVGCEHCVNSGYKGRTGVYELLVVDESIQSLIHARAPEHDVIKAAIANGMHSMREDGERLVAEGVTSLEEVVRVTRD</sequence>
<dbReference type="SMART" id="SM00382">
    <property type="entry name" value="AAA"/>
    <property type="match status" value="1"/>
</dbReference>
<comment type="function">
    <text evidence="8">ATPase component of the type II secretion system required for the energy-dependent secretion of extracellular factors such as proteases and toxins from the periplasm. Acts as a molecular motor to provide the energy that is required for assembly of the pseudopilus and the extrusion of substrates generated in the cytoplasm.</text>
</comment>
<comment type="subcellular location">
    <subcellularLocation>
        <location evidence="8">Cell inner membrane</location>
    </subcellularLocation>
</comment>
<keyword evidence="4 8" id="KW-0067">ATP-binding</keyword>
<dbReference type="FunFam" id="3.30.450.90:FF:000001">
    <property type="entry name" value="Type II secretion system ATPase GspE"/>
    <property type="match status" value="1"/>
</dbReference>
<dbReference type="AlphaFoldDB" id="A0A9X1YFA1"/>
<dbReference type="InterPro" id="IPR054757">
    <property type="entry name" value="GSPE_N1E"/>
</dbReference>
<dbReference type="RefSeq" id="WP_275681452.1">
    <property type="nucleotide sequence ID" value="NZ_JAJLJH010000001.1"/>
</dbReference>
<dbReference type="Gene3D" id="3.30.450.90">
    <property type="match status" value="1"/>
</dbReference>
<keyword evidence="3 8" id="KW-0547">Nucleotide-binding</keyword>
<feature type="domain" description="Bacterial type II secretion system protein E" evidence="9">
    <location>
        <begin position="309"/>
        <end position="323"/>
    </location>
</feature>
<dbReference type="PANTHER" id="PTHR30258:SF2">
    <property type="entry name" value="COMG OPERON PROTEIN 1"/>
    <property type="match status" value="1"/>
</dbReference>
<comment type="similarity">
    <text evidence="1 8">Belongs to the GSP E family.</text>
</comment>
<dbReference type="InterPro" id="IPR013369">
    <property type="entry name" value="T2SS_GspE"/>
</dbReference>
<comment type="caution">
    <text evidence="10">The sequence shown here is derived from an EMBL/GenBank/DDBJ whole genome shotgun (WGS) entry which is preliminary data.</text>
</comment>
<reference evidence="10" key="1">
    <citation type="submission" date="2021-11" db="EMBL/GenBank/DDBJ databases">
        <title>BS-T2-15 a new species belonging to the Comamonadaceae family isolated from the soil of a French oak forest.</title>
        <authorList>
            <person name="Mieszkin S."/>
            <person name="Alain K."/>
        </authorList>
    </citation>
    <scope>NUCLEOTIDE SEQUENCE</scope>
    <source>
        <strain evidence="10">BS-T2-15</strain>
    </source>
</reference>
<organism evidence="10 11">
    <name type="scientific">Scleromatobacter humisilvae</name>
    <dbReference type="NCBI Taxonomy" id="2897159"/>
    <lineage>
        <taxon>Bacteria</taxon>
        <taxon>Pseudomonadati</taxon>
        <taxon>Pseudomonadota</taxon>
        <taxon>Betaproteobacteria</taxon>
        <taxon>Burkholderiales</taxon>
        <taxon>Sphaerotilaceae</taxon>
        <taxon>Scleromatobacter</taxon>
    </lineage>
</organism>
<keyword evidence="11" id="KW-1185">Reference proteome</keyword>
<dbReference type="Gene3D" id="3.40.50.300">
    <property type="entry name" value="P-loop containing nucleotide triphosphate hydrolases"/>
    <property type="match status" value="1"/>
</dbReference>
<dbReference type="PANTHER" id="PTHR30258">
    <property type="entry name" value="TYPE II SECRETION SYSTEM PROTEIN GSPE-RELATED"/>
    <property type="match status" value="1"/>
</dbReference>
<evidence type="ECO:0000256" key="5">
    <source>
        <dbReference type="ARBA" id="ARBA00022927"/>
    </source>
</evidence>
<dbReference type="GO" id="GO:0005524">
    <property type="term" value="F:ATP binding"/>
    <property type="evidence" value="ECO:0007669"/>
    <property type="project" value="UniProtKB-UniRule"/>
</dbReference>
<dbReference type="InterPro" id="IPR003593">
    <property type="entry name" value="AAA+_ATPase"/>
</dbReference>
<evidence type="ECO:0000256" key="1">
    <source>
        <dbReference type="ARBA" id="ARBA00006611"/>
    </source>
</evidence>
<evidence type="ECO:0000313" key="10">
    <source>
        <dbReference type="EMBL" id="MCK9685449.1"/>
    </source>
</evidence>
<dbReference type="Pfam" id="PF00437">
    <property type="entry name" value="T2SSE"/>
    <property type="match status" value="1"/>
</dbReference>
<dbReference type="InterPro" id="IPR001482">
    <property type="entry name" value="T2SS/T4SS_dom"/>
</dbReference>
<evidence type="ECO:0000256" key="7">
    <source>
        <dbReference type="ARBA" id="ARBA00034006"/>
    </source>
</evidence>
<gene>
    <name evidence="10" type="primary">gspE</name>
    <name evidence="10" type="ORF">LPC04_06980</name>
</gene>
<comment type="catalytic activity">
    <reaction evidence="7">
        <text>ATP + H2O + cellular proteinSide 1 = ADP + phosphate + cellular proteinSide 2.</text>
        <dbReference type="EC" id="7.4.2.8"/>
    </reaction>
</comment>
<keyword evidence="5 8" id="KW-0653">Protein transport</keyword>
<dbReference type="GO" id="GO:0015627">
    <property type="term" value="C:type II protein secretion system complex"/>
    <property type="evidence" value="ECO:0007669"/>
    <property type="project" value="UniProtKB-UniRule"/>
</dbReference>
<dbReference type="GO" id="GO:0015628">
    <property type="term" value="P:protein secretion by the type II secretion system"/>
    <property type="evidence" value="ECO:0007669"/>
    <property type="project" value="UniProtKB-UniRule"/>
</dbReference>
<dbReference type="EMBL" id="JAJLJH010000001">
    <property type="protein sequence ID" value="MCK9685449.1"/>
    <property type="molecule type" value="Genomic_DNA"/>
</dbReference>
<keyword evidence="6" id="KW-1278">Translocase</keyword>
<dbReference type="GO" id="GO:0016887">
    <property type="term" value="F:ATP hydrolysis activity"/>
    <property type="evidence" value="ECO:0007669"/>
    <property type="project" value="TreeGrafter"/>
</dbReference>
<dbReference type="PROSITE" id="PS00662">
    <property type="entry name" value="T2SP_E"/>
    <property type="match status" value="1"/>
</dbReference>